<reference evidence="3 5" key="1">
    <citation type="journal article" date="2017" name="Nature">
        <title>The sunflower genome provides insights into oil metabolism, flowering and Asterid evolution.</title>
        <authorList>
            <person name="Badouin H."/>
            <person name="Gouzy J."/>
            <person name="Grassa C.J."/>
            <person name="Murat F."/>
            <person name="Staton S.E."/>
            <person name="Cottret L."/>
            <person name="Lelandais-Briere C."/>
            <person name="Owens G.L."/>
            <person name="Carrere S."/>
            <person name="Mayjonade B."/>
            <person name="Legrand L."/>
            <person name="Gill N."/>
            <person name="Kane N.C."/>
            <person name="Bowers J.E."/>
            <person name="Hubner S."/>
            <person name="Bellec A."/>
            <person name="Berard A."/>
            <person name="Berges H."/>
            <person name="Blanchet N."/>
            <person name="Boniface M.C."/>
            <person name="Brunel D."/>
            <person name="Catrice O."/>
            <person name="Chaidir N."/>
            <person name="Claudel C."/>
            <person name="Donnadieu C."/>
            <person name="Faraut T."/>
            <person name="Fievet G."/>
            <person name="Helmstetter N."/>
            <person name="King M."/>
            <person name="Knapp S.J."/>
            <person name="Lai Z."/>
            <person name="Le Paslier M.C."/>
            <person name="Lippi Y."/>
            <person name="Lorenzon L."/>
            <person name="Mandel J.R."/>
            <person name="Marage G."/>
            <person name="Marchand G."/>
            <person name="Marquand E."/>
            <person name="Bret-Mestries E."/>
            <person name="Morien E."/>
            <person name="Nambeesan S."/>
            <person name="Nguyen T."/>
            <person name="Pegot-Espagnet P."/>
            <person name="Pouilly N."/>
            <person name="Raftis F."/>
            <person name="Sallet E."/>
            <person name="Schiex T."/>
            <person name="Thomas J."/>
            <person name="Vandecasteele C."/>
            <person name="Vares D."/>
            <person name="Vear F."/>
            <person name="Vautrin S."/>
            <person name="Crespi M."/>
            <person name="Mangin B."/>
            <person name="Burke J.M."/>
            <person name="Salse J."/>
            <person name="Munos S."/>
            <person name="Vincourt P."/>
            <person name="Rieseberg L.H."/>
            <person name="Langlade N.B."/>
        </authorList>
    </citation>
    <scope>NUCLEOTIDE SEQUENCE [LARGE SCALE GENOMIC DNA]</scope>
    <source>
        <strain evidence="5">cv. SF193</strain>
        <tissue evidence="3">Leaves</tissue>
    </source>
</reference>
<evidence type="ECO:0000313" key="5">
    <source>
        <dbReference type="Proteomes" id="UP000215914"/>
    </source>
</evidence>
<dbReference type="Gene3D" id="2.90.10.10">
    <property type="entry name" value="Bulb-type lectin domain"/>
    <property type="match status" value="1"/>
</dbReference>
<feature type="signal peptide" evidence="2">
    <location>
        <begin position="1"/>
        <end position="23"/>
    </location>
</feature>
<dbReference type="InterPro" id="IPR036426">
    <property type="entry name" value="Bulb-type_lectin_dom_sf"/>
</dbReference>
<dbReference type="Proteomes" id="UP000215914">
    <property type="component" value="Chromosome 14"/>
</dbReference>
<accession>A0A251SKT9</accession>
<gene>
    <name evidence="4" type="ORF">HannXRQ_Chr14g0457141</name>
    <name evidence="3" type="ORF">HanXRQr2_Chr14g0663101</name>
</gene>
<evidence type="ECO:0000313" key="4">
    <source>
        <dbReference type="EMBL" id="OTF99484.1"/>
    </source>
</evidence>
<dbReference type="EMBL" id="MNCJ02000329">
    <property type="protein sequence ID" value="KAF5770765.1"/>
    <property type="molecule type" value="Genomic_DNA"/>
</dbReference>
<proteinExistence type="predicted"/>
<keyword evidence="3" id="KW-0418">Kinase</keyword>
<keyword evidence="4" id="KW-0430">Lectin</keyword>
<evidence type="ECO:0000256" key="1">
    <source>
        <dbReference type="ARBA" id="ARBA00022729"/>
    </source>
</evidence>
<dbReference type="EC" id="2.7.11.1" evidence="3"/>
<reference evidence="3" key="3">
    <citation type="submission" date="2020-06" db="EMBL/GenBank/DDBJ databases">
        <title>Helianthus annuus Genome sequencing and assembly Release 2.</title>
        <authorList>
            <person name="Gouzy J."/>
            <person name="Langlade N."/>
            <person name="Munos S."/>
        </authorList>
    </citation>
    <scope>NUCLEOTIDE SEQUENCE</scope>
    <source>
        <tissue evidence="3">Leaves</tissue>
    </source>
</reference>
<dbReference type="GO" id="GO:0004674">
    <property type="term" value="F:protein serine/threonine kinase activity"/>
    <property type="evidence" value="ECO:0007669"/>
    <property type="project" value="UniProtKB-KW"/>
</dbReference>
<dbReference type="AlphaFoldDB" id="A0A251SKT9"/>
<dbReference type="GO" id="GO:0030246">
    <property type="term" value="F:carbohydrate binding"/>
    <property type="evidence" value="ECO:0007669"/>
    <property type="project" value="UniProtKB-KW"/>
</dbReference>
<evidence type="ECO:0000313" key="3">
    <source>
        <dbReference type="EMBL" id="KAF5770765.1"/>
    </source>
</evidence>
<feature type="chain" id="PRO_5041081849" evidence="2">
    <location>
        <begin position="24"/>
        <end position="98"/>
    </location>
</feature>
<protein>
    <submittedName>
        <fullName evidence="3">Non-specific serine/threonine protein kinase</fullName>
        <ecNumber evidence="3">2.7.11.1</ecNumber>
    </submittedName>
    <submittedName>
        <fullName evidence="4">Putative bulb-type lectin domain-containing protein</fullName>
    </submittedName>
</protein>
<sequence>MRALTQLLFFSSALFSVLLYSAALDTIYTGQALRDDDTLVSAGETYELGFFSPSNSKNRYLGIWLYGFLTEKLHSPVPQVCSKSIAMECYCFLVAIIL</sequence>
<reference evidence="4" key="2">
    <citation type="submission" date="2017-02" db="EMBL/GenBank/DDBJ databases">
        <title>Sunflower complete genome.</title>
        <authorList>
            <person name="Langlade N."/>
            <person name="Munos S."/>
        </authorList>
    </citation>
    <scope>NUCLEOTIDE SEQUENCE [LARGE SCALE GENOMIC DNA]</scope>
    <source>
        <tissue evidence="4">Leaves</tissue>
    </source>
</reference>
<dbReference type="Gramene" id="mRNA:HanXRQr2_Chr14g0663101">
    <property type="protein sequence ID" value="CDS:HanXRQr2_Chr14g0663101.1"/>
    <property type="gene ID" value="HanXRQr2_Chr14g0663101"/>
</dbReference>
<dbReference type="EMBL" id="CM007903">
    <property type="protein sequence ID" value="OTF99484.1"/>
    <property type="molecule type" value="Genomic_DNA"/>
</dbReference>
<evidence type="ECO:0000256" key="2">
    <source>
        <dbReference type="SAM" id="SignalP"/>
    </source>
</evidence>
<organism evidence="4 5">
    <name type="scientific">Helianthus annuus</name>
    <name type="common">Common sunflower</name>
    <dbReference type="NCBI Taxonomy" id="4232"/>
    <lineage>
        <taxon>Eukaryota</taxon>
        <taxon>Viridiplantae</taxon>
        <taxon>Streptophyta</taxon>
        <taxon>Embryophyta</taxon>
        <taxon>Tracheophyta</taxon>
        <taxon>Spermatophyta</taxon>
        <taxon>Magnoliopsida</taxon>
        <taxon>eudicotyledons</taxon>
        <taxon>Gunneridae</taxon>
        <taxon>Pentapetalae</taxon>
        <taxon>asterids</taxon>
        <taxon>campanulids</taxon>
        <taxon>Asterales</taxon>
        <taxon>Asteraceae</taxon>
        <taxon>Asteroideae</taxon>
        <taxon>Heliantheae alliance</taxon>
        <taxon>Heliantheae</taxon>
        <taxon>Helianthus</taxon>
    </lineage>
</organism>
<dbReference type="InParanoid" id="A0A251SKT9"/>
<keyword evidence="5" id="KW-1185">Reference proteome</keyword>
<keyword evidence="3" id="KW-0808">Transferase</keyword>
<keyword evidence="1 2" id="KW-0732">Signal</keyword>
<name>A0A251SKT9_HELAN</name>
<dbReference type="OMA" id="WVATETH"/>
<keyword evidence="3" id="KW-0723">Serine/threonine-protein kinase</keyword>